<evidence type="ECO:0000256" key="1">
    <source>
        <dbReference type="SAM" id="SignalP"/>
    </source>
</evidence>
<dbReference type="SUPFAM" id="SSF56281">
    <property type="entry name" value="Metallo-hydrolase/oxidoreductase"/>
    <property type="match status" value="1"/>
</dbReference>
<dbReference type="AlphaFoldDB" id="A0A849V7Q7"/>
<dbReference type="PANTHER" id="PTHR15032:SF4">
    <property type="entry name" value="N-ACYL-PHOSPHATIDYLETHANOLAMINE-HYDROLYZING PHOSPHOLIPASE D"/>
    <property type="match status" value="1"/>
</dbReference>
<organism evidence="3 4">
    <name type="scientific">Pseudoalteromonas caenipelagi</name>
    <dbReference type="NCBI Taxonomy" id="2726988"/>
    <lineage>
        <taxon>Bacteria</taxon>
        <taxon>Pseudomonadati</taxon>
        <taxon>Pseudomonadota</taxon>
        <taxon>Gammaproteobacteria</taxon>
        <taxon>Alteromonadales</taxon>
        <taxon>Pseudoalteromonadaceae</taxon>
        <taxon>Pseudoalteromonas</taxon>
    </lineage>
</organism>
<dbReference type="EMBL" id="JABBPG010000001">
    <property type="protein sequence ID" value="NOU49256.1"/>
    <property type="molecule type" value="Genomic_DNA"/>
</dbReference>
<dbReference type="RefSeq" id="WP_171624345.1">
    <property type="nucleotide sequence ID" value="NZ_JABBPG010000001.1"/>
</dbReference>
<dbReference type="GO" id="GO:0005737">
    <property type="term" value="C:cytoplasm"/>
    <property type="evidence" value="ECO:0007669"/>
    <property type="project" value="TreeGrafter"/>
</dbReference>
<feature type="chain" id="PRO_5032838620" evidence="1">
    <location>
        <begin position="18"/>
        <end position="359"/>
    </location>
</feature>
<gene>
    <name evidence="3" type="ORF">HG263_01645</name>
</gene>
<dbReference type="PANTHER" id="PTHR15032">
    <property type="entry name" value="N-ACYL-PHOSPHATIDYLETHANOLAMINE-HYDROLYZING PHOSPHOLIPASE D"/>
    <property type="match status" value="1"/>
</dbReference>
<dbReference type="Pfam" id="PF12706">
    <property type="entry name" value="Lactamase_B_2"/>
    <property type="match status" value="1"/>
</dbReference>
<dbReference type="InterPro" id="IPR036866">
    <property type="entry name" value="RibonucZ/Hydroxyglut_hydro"/>
</dbReference>
<feature type="signal peptide" evidence="1">
    <location>
        <begin position="1"/>
        <end position="17"/>
    </location>
</feature>
<name>A0A849V7Q7_9GAMM</name>
<accession>A0A849V7Q7</accession>
<keyword evidence="3" id="KW-0378">Hydrolase</keyword>
<feature type="domain" description="Metallo-beta-lactamase" evidence="2">
    <location>
        <begin position="111"/>
        <end position="313"/>
    </location>
</feature>
<evidence type="ECO:0000259" key="2">
    <source>
        <dbReference type="Pfam" id="PF12706"/>
    </source>
</evidence>
<evidence type="ECO:0000313" key="4">
    <source>
        <dbReference type="Proteomes" id="UP000586305"/>
    </source>
</evidence>
<dbReference type="InterPro" id="IPR001279">
    <property type="entry name" value="Metallo-B-lactamas"/>
</dbReference>
<proteinExistence type="predicted"/>
<dbReference type="Gene3D" id="3.60.15.10">
    <property type="entry name" value="Ribonuclease Z/Hydroxyacylglutathione hydrolase-like"/>
    <property type="match status" value="1"/>
</dbReference>
<dbReference type="PROSITE" id="PS51257">
    <property type="entry name" value="PROKAR_LIPOPROTEIN"/>
    <property type="match status" value="1"/>
</dbReference>
<keyword evidence="1" id="KW-0732">Signal</keyword>
<protein>
    <submittedName>
        <fullName evidence="3">Zn-dependent hydrolase</fullName>
    </submittedName>
</protein>
<comment type="caution">
    <text evidence="3">The sequence shown here is derived from an EMBL/GenBank/DDBJ whole genome shotgun (WGS) entry which is preliminary data.</text>
</comment>
<reference evidence="3 4" key="1">
    <citation type="submission" date="2020-04" db="EMBL/GenBank/DDBJ databases">
        <title>Pseudoalteromonas caenipelagi sp. nov., isolated from a tidal flat.</title>
        <authorList>
            <person name="Park S."/>
            <person name="Yoon J.-H."/>
        </authorList>
    </citation>
    <scope>NUCLEOTIDE SEQUENCE [LARGE SCALE GENOMIC DNA]</scope>
    <source>
        <strain evidence="3 4">JBTF-M23</strain>
    </source>
</reference>
<dbReference type="Proteomes" id="UP000586305">
    <property type="component" value="Unassembled WGS sequence"/>
</dbReference>
<dbReference type="GO" id="GO:0016787">
    <property type="term" value="F:hydrolase activity"/>
    <property type="evidence" value="ECO:0007669"/>
    <property type="project" value="UniProtKB-KW"/>
</dbReference>
<keyword evidence="4" id="KW-1185">Reference proteome</keyword>
<sequence length="359" mass="41172">MKYLPLLSIVLISACSAPNQVTSITSQEQVVAYSKHQGYEDRFDNFYKKPELYPVSCDTDCYPSTALIECKTDMEQCQYVGENNIPQTRLGYEIQWLGHATFVIKTPTNETILIDPVKHQFDWPVDLGFRLLNGFYRNEIKWPDNLSDNVDGVIYSHIHYDHFSKETINELGNKVTYFTPKGFADYFPKGGYKISEMLWFTKTNLGNSTLHFVPAHHFSSRVVVPYITEDHDASLWGGWVIESKSTRLFYAGDTGYSSHISEIANRFASFDICLMPIASYFHETAGKWYRKVHMTPEDALYAADELNCKVMIPWGYGNASWKMGDKSSHAPLFRLLGQYQQLKSKVPLIILNEGEQIEL</sequence>
<evidence type="ECO:0000313" key="3">
    <source>
        <dbReference type="EMBL" id="NOU49256.1"/>
    </source>
</evidence>